<proteinExistence type="predicted"/>
<gene>
    <name evidence="2" type="ORF">TU79_10795</name>
</gene>
<evidence type="ECO:0000313" key="3">
    <source>
        <dbReference type="Proteomes" id="UP000052019"/>
    </source>
</evidence>
<keyword evidence="1" id="KW-1133">Transmembrane helix</keyword>
<dbReference type="EMBL" id="JYLK01000006">
    <property type="protein sequence ID" value="KRP60322.1"/>
    <property type="molecule type" value="Genomic_DNA"/>
</dbReference>
<dbReference type="AlphaFoldDB" id="A0A0R2ZI47"/>
<dbReference type="RefSeq" id="WP_057007975.1">
    <property type="nucleotide sequence ID" value="NZ_JYLK01000006.1"/>
</dbReference>
<keyword evidence="1" id="KW-0812">Transmembrane</keyword>
<dbReference type="OrthoDB" id="7031810at2"/>
<name>A0A0R2ZI47_9PSED</name>
<comment type="caution">
    <text evidence="2">The sequence shown here is derived from an EMBL/GenBank/DDBJ whole genome shotgun (WGS) entry which is preliminary data.</text>
</comment>
<sequence>MSAAQMAILFVLTVLMAVLYTTPELLIATVQFANEGSLMMKETMMQYVQPVATMIVAIWCGCMANGKIPV</sequence>
<dbReference type="PATRIC" id="fig|200450.4.peg.4196"/>
<feature type="transmembrane region" description="Helical" evidence="1">
    <location>
        <begin position="44"/>
        <end position="64"/>
    </location>
</feature>
<protein>
    <submittedName>
        <fullName evidence="2">Uncharacterized protein</fullName>
    </submittedName>
</protein>
<evidence type="ECO:0000313" key="2">
    <source>
        <dbReference type="EMBL" id="KRP60322.1"/>
    </source>
</evidence>
<accession>A0A0R2ZI47</accession>
<organism evidence="2 3">
    <name type="scientific">Pseudomonas trivialis</name>
    <dbReference type="NCBI Taxonomy" id="200450"/>
    <lineage>
        <taxon>Bacteria</taxon>
        <taxon>Pseudomonadati</taxon>
        <taxon>Pseudomonadota</taxon>
        <taxon>Gammaproteobacteria</taxon>
        <taxon>Pseudomonadales</taxon>
        <taxon>Pseudomonadaceae</taxon>
        <taxon>Pseudomonas</taxon>
    </lineage>
</organism>
<dbReference type="Proteomes" id="UP000052019">
    <property type="component" value="Unassembled WGS sequence"/>
</dbReference>
<evidence type="ECO:0000256" key="1">
    <source>
        <dbReference type="SAM" id="Phobius"/>
    </source>
</evidence>
<keyword evidence="1" id="KW-0472">Membrane</keyword>
<reference evidence="2 3" key="1">
    <citation type="submission" date="2015-02" db="EMBL/GenBank/DDBJ databases">
        <title>Two Pseudomonas sp. nov. isolated from raw milk.</title>
        <authorList>
            <person name="Wenning M."/>
            <person name="von Neubeck M."/>
            <person name="Huptas C."/>
            <person name="Scherer S."/>
        </authorList>
    </citation>
    <scope>NUCLEOTIDE SEQUENCE [LARGE SCALE GENOMIC DNA]</scope>
    <source>
        <strain evidence="2 3">DSM 14937</strain>
    </source>
</reference>